<dbReference type="EMBL" id="JAUEPP010000009">
    <property type="protein sequence ID" value="KAK3334896.1"/>
    <property type="molecule type" value="Genomic_DNA"/>
</dbReference>
<evidence type="ECO:0000313" key="2">
    <source>
        <dbReference type="EMBL" id="KAK3334896.1"/>
    </source>
</evidence>
<reference evidence="2" key="1">
    <citation type="journal article" date="2023" name="Mol. Phylogenet. Evol.">
        <title>Genome-scale phylogeny and comparative genomics of the fungal order Sordariales.</title>
        <authorList>
            <person name="Hensen N."/>
            <person name="Bonometti L."/>
            <person name="Westerberg I."/>
            <person name="Brannstrom I.O."/>
            <person name="Guillou S."/>
            <person name="Cros-Aarteil S."/>
            <person name="Calhoun S."/>
            <person name="Haridas S."/>
            <person name="Kuo A."/>
            <person name="Mondo S."/>
            <person name="Pangilinan J."/>
            <person name="Riley R."/>
            <person name="LaButti K."/>
            <person name="Andreopoulos B."/>
            <person name="Lipzen A."/>
            <person name="Chen C."/>
            <person name="Yan M."/>
            <person name="Daum C."/>
            <person name="Ng V."/>
            <person name="Clum A."/>
            <person name="Steindorff A."/>
            <person name="Ohm R.A."/>
            <person name="Martin F."/>
            <person name="Silar P."/>
            <person name="Natvig D.O."/>
            <person name="Lalanne C."/>
            <person name="Gautier V."/>
            <person name="Ament-Velasquez S.L."/>
            <person name="Kruys A."/>
            <person name="Hutchinson M.I."/>
            <person name="Powell A.J."/>
            <person name="Barry K."/>
            <person name="Miller A.N."/>
            <person name="Grigoriev I.V."/>
            <person name="Debuchy R."/>
            <person name="Gladieux P."/>
            <person name="Hiltunen Thoren M."/>
            <person name="Johannesson H."/>
        </authorList>
    </citation>
    <scope>NUCLEOTIDE SEQUENCE</scope>
    <source>
        <strain evidence="2">CBS 560.94</strain>
    </source>
</reference>
<comment type="caution">
    <text evidence="2">The sequence shown here is derived from an EMBL/GenBank/DDBJ whole genome shotgun (WGS) entry which is preliminary data.</text>
</comment>
<proteinExistence type="predicted"/>
<feature type="region of interest" description="Disordered" evidence="1">
    <location>
        <begin position="168"/>
        <end position="201"/>
    </location>
</feature>
<sequence length="411" mass="48497">MLSIDDSDEDPSSFWGKMQRGRVKPFAAQFYSPDYIEDYPWDTFDPSYANKLDLSFAALPPAEQFLRLPKGIVENTCNHLSQCDLEKMLTWLGDHGKAQDWEYLKKVWDTQSRAWGIAKMFNRTLERRREKLMKELGEEEVKRLRGVEKEERRVRRVERRRREEGKKWVEEKKRKDREEEEEEKKREEKRRRMDEEQGEGEVVELGAVPKVEALAPRVSRSIEEYREDEQRELIGSLNEGFEAVKTRIVKFESMQEVGNHNKTYLTDFMKDVGERVEGSIHKATRRLKAHISFPRVADWTVEEAAVRGVIGVLEYVYLPVELKVATESGEEQLKVMEAPDELRAYGAKKKLGDLLFKFFFETRVDKAELVRWVKWEKDLHRKLGMLLEKMTQAGMDRTRMQKVARPFGIKL</sequence>
<dbReference type="GeneID" id="87860731"/>
<evidence type="ECO:0000313" key="3">
    <source>
        <dbReference type="Proteomes" id="UP001278500"/>
    </source>
</evidence>
<name>A0AAE0J2A5_9PEZI</name>
<feature type="compositionally biased region" description="Basic and acidic residues" evidence="1">
    <location>
        <begin position="168"/>
        <end position="195"/>
    </location>
</feature>
<organism evidence="2 3">
    <name type="scientific">Neurospora tetraspora</name>
    <dbReference type="NCBI Taxonomy" id="94610"/>
    <lineage>
        <taxon>Eukaryota</taxon>
        <taxon>Fungi</taxon>
        <taxon>Dikarya</taxon>
        <taxon>Ascomycota</taxon>
        <taxon>Pezizomycotina</taxon>
        <taxon>Sordariomycetes</taxon>
        <taxon>Sordariomycetidae</taxon>
        <taxon>Sordariales</taxon>
        <taxon>Sordariaceae</taxon>
        <taxon>Neurospora</taxon>
    </lineage>
</organism>
<accession>A0AAE0J2A5</accession>
<keyword evidence="3" id="KW-1185">Reference proteome</keyword>
<gene>
    <name evidence="2" type="ORF">B0H65DRAFT_336801</name>
</gene>
<reference evidence="2" key="2">
    <citation type="submission" date="2023-06" db="EMBL/GenBank/DDBJ databases">
        <authorList>
            <consortium name="Lawrence Berkeley National Laboratory"/>
            <person name="Haridas S."/>
            <person name="Hensen N."/>
            <person name="Bonometti L."/>
            <person name="Westerberg I."/>
            <person name="Brannstrom I.O."/>
            <person name="Guillou S."/>
            <person name="Cros-Aarteil S."/>
            <person name="Calhoun S."/>
            <person name="Kuo A."/>
            <person name="Mondo S."/>
            <person name="Pangilinan J."/>
            <person name="Riley R."/>
            <person name="Labutti K."/>
            <person name="Andreopoulos B."/>
            <person name="Lipzen A."/>
            <person name="Chen C."/>
            <person name="Yanf M."/>
            <person name="Daum C."/>
            <person name="Ng V."/>
            <person name="Clum A."/>
            <person name="Steindorff A."/>
            <person name="Ohm R."/>
            <person name="Martin F."/>
            <person name="Silar P."/>
            <person name="Natvig D."/>
            <person name="Lalanne C."/>
            <person name="Gautier V."/>
            <person name="Ament-Velasquez S.L."/>
            <person name="Kruys A."/>
            <person name="Hutchinson M.I."/>
            <person name="Powell A.J."/>
            <person name="Barry K."/>
            <person name="Miller A.N."/>
            <person name="Grigoriev I.V."/>
            <person name="Debuchy R."/>
            <person name="Gladieux P."/>
            <person name="Thoren M.H."/>
            <person name="Johannesson H."/>
        </authorList>
    </citation>
    <scope>NUCLEOTIDE SEQUENCE</scope>
    <source>
        <strain evidence="2">CBS 560.94</strain>
    </source>
</reference>
<dbReference type="Proteomes" id="UP001278500">
    <property type="component" value="Unassembled WGS sequence"/>
</dbReference>
<protein>
    <submittedName>
        <fullName evidence="2">Uncharacterized protein</fullName>
    </submittedName>
</protein>
<dbReference type="AlphaFoldDB" id="A0AAE0J2A5"/>
<dbReference type="RefSeq" id="XP_062677062.1">
    <property type="nucleotide sequence ID" value="XM_062823577.1"/>
</dbReference>
<evidence type="ECO:0000256" key="1">
    <source>
        <dbReference type="SAM" id="MobiDB-lite"/>
    </source>
</evidence>